<dbReference type="EMBL" id="CP045997">
    <property type="protein sequence ID" value="QHW00396.1"/>
    <property type="molecule type" value="Genomic_DNA"/>
</dbReference>
<sequence length="199" mass="23146">MDNQQLPPDQRLRHQIEQFVPLTEDDWGLLAPHLTISTLKKHALFAEEGCVSVEVGFVIEGMFRQFYTKDGEERTTYFFFENHFLSAYISCLTGKPSLITIEALSDSTYIGFPYALLKNLFDQRMAWQKFGRLMAEYLTIGLEERMASLLLLSPEERYLDLLEGSKKKILERVPQHYIANYLGITPVSMSRIRNRIQKK</sequence>
<accession>A0A6P1W5V0</accession>
<feature type="domain" description="Cyclic nucleotide-binding" evidence="1">
    <location>
        <begin position="39"/>
        <end position="123"/>
    </location>
</feature>
<dbReference type="AlphaFoldDB" id="A0A6P1W5V0"/>
<evidence type="ECO:0000313" key="3">
    <source>
        <dbReference type="Proteomes" id="UP000464577"/>
    </source>
</evidence>
<name>A0A6P1W5V0_9BACT</name>
<dbReference type="Proteomes" id="UP000464577">
    <property type="component" value="Chromosome"/>
</dbReference>
<dbReference type="InterPro" id="IPR014710">
    <property type="entry name" value="RmlC-like_jellyroll"/>
</dbReference>
<gene>
    <name evidence="2" type="ORF">GJR95_37610</name>
</gene>
<dbReference type="InterPro" id="IPR018490">
    <property type="entry name" value="cNMP-bd_dom_sf"/>
</dbReference>
<dbReference type="Gene3D" id="2.60.120.10">
    <property type="entry name" value="Jelly Rolls"/>
    <property type="match status" value="1"/>
</dbReference>
<protein>
    <submittedName>
        <fullName evidence="2">Crp/Fnr family transcriptional regulator</fullName>
    </submittedName>
</protein>
<evidence type="ECO:0000313" key="2">
    <source>
        <dbReference type="EMBL" id="QHW00396.1"/>
    </source>
</evidence>
<evidence type="ECO:0000259" key="1">
    <source>
        <dbReference type="Pfam" id="PF00027"/>
    </source>
</evidence>
<dbReference type="RefSeq" id="WP_162390787.1">
    <property type="nucleotide sequence ID" value="NZ_CP045997.1"/>
</dbReference>
<dbReference type="KEGG" id="senf:GJR95_37610"/>
<organism evidence="2 3">
    <name type="scientific">Spirosoma endbachense</name>
    <dbReference type="NCBI Taxonomy" id="2666025"/>
    <lineage>
        <taxon>Bacteria</taxon>
        <taxon>Pseudomonadati</taxon>
        <taxon>Bacteroidota</taxon>
        <taxon>Cytophagia</taxon>
        <taxon>Cytophagales</taxon>
        <taxon>Cytophagaceae</taxon>
        <taxon>Spirosoma</taxon>
    </lineage>
</organism>
<dbReference type="Pfam" id="PF00027">
    <property type="entry name" value="cNMP_binding"/>
    <property type="match status" value="1"/>
</dbReference>
<dbReference type="InterPro" id="IPR000595">
    <property type="entry name" value="cNMP-bd_dom"/>
</dbReference>
<proteinExistence type="predicted"/>
<keyword evidence="3" id="KW-1185">Reference proteome</keyword>
<dbReference type="SUPFAM" id="SSF51206">
    <property type="entry name" value="cAMP-binding domain-like"/>
    <property type="match status" value="1"/>
</dbReference>
<reference evidence="2 3" key="1">
    <citation type="submission" date="2019-11" db="EMBL/GenBank/DDBJ databases">
        <title>Spirosoma endbachense sp. nov., isolated from a natural salt meadow.</title>
        <authorList>
            <person name="Rojas J."/>
            <person name="Ambika Manirajan B."/>
            <person name="Ratering S."/>
            <person name="Suarez C."/>
            <person name="Geissler-Plaum R."/>
            <person name="Schnell S."/>
        </authorList>
    </citation>
    <scope>NUCLEOTIDE SEQUENCE [LARGE SCALE GENOMIC DNA]</scope>
    <source>
        <strain evidence="2 3">I-24</strain>
    </source>
</reference>